<dbReference type="GO" id="GO:0006508">
    <property type="term" value="P:proteolysis"/>
    <property type="evidence" value="ECO:0007669"/>
    <property type="project" value="InterPro"/>
</dbReference>
<dbReference type="InterPro" id="IPR000667">
    <property type="entry name" value="Peptidase_S13"/>
</dbReference>
<dbReference type="GO" id="GO:0004185">
    <property type="term" value="F:serine-type carboxypeptidase activity"/>
    <property type="evidence" value="ECO:0007669"/>
    <property type="project" value="InterPro"/>
</dbReference>
<evidence type="ECO:0000313" key="4">
    <source>
        <dbReference type="Proteomes" id="UP000253628"/>
    </source>
</evidence>
<gene>
    <name evidence="3" type="ORF">DFR37_105224</name>
</gene>
<dbReference type="PRINTS" id="PR00922">
    <property type="entry name" value="DADACBPTASE3"/>
</dbReference>
<dbReference type="NCBIfam" id="TIGR00666">
    <property type="entry name" value="PBP4"/>
    <property type="match status" value="1"/>
</dbReference>
<keyword evidence="4" id="KW-1185">Reference proteome</keyword>
<evidence type="ECO:0000256" key="2">
    <source>
        <dbReference type="ARBA" id="ARBA00022801"/>
    </source>
</evidence>
<dbReference type="AlphaFoldDB" id="A0A366HAX2"/>
<organism evidence="3 4">
    <name type="scientific">Eoetvoesiella caeni</name>
    <dbReference type="NCBI Taxonomy" id="645616"/>
    <lineage>
        <taxon>Bacteria</taxon>
        <taxon>Pseudomonadati</taxon>
        <taxon>Pseudomonadota</taxon>
        <taxon>Betaproteobacteria</taxon>
        <taxon>Burkholderiales</taxon>
        <taxon>Alcaligenaceae</taxon>
        <taxon>Eoetvoesiella</taxon>
    </lineage>
</organism>
<keyword evidence="2" id="KW-0378">Hydrolase</keyword>
<dbReference type="Pfam" id="PF02113">
    <property type="entry name" value="Peptidase_S13"/>
    <property type="match status" value="1"/>
</dbReference>
<protein>
    <submittedName>
        <fullName evidence="3">D-alanyl-D-alanine carboxypeptidase/D-alanyl-D-alanine-endopeptidase (Penicillin-binding protein 4)</fullName>
    </submittedName>
</protein>
<keyword evidence="3" id="KW-0645">Protease</keyword>
<keyword evidence="3" id="KW-0121">Carboxypeptidase</keyword>
<dbReference type="GO" id="GO:0000270">
    <property type="term" value="P:peptidoglycan metabolic process"/>
    <property type="evidence" value="ECO:0007669"/>
    <property type="project" value="TreeGrafter"/>
</dbReference>
<dbReference type="PANTHER" id="PTHR30023">
    <property type="entry name" value="D-ALANYL-D-ALANINE CARBOXYPEPTIDASE"/>
    <property type="match status" value="1"/>
</dbReference>
<evidence type="ECO:0000313" key="3">
    <source>
        <dbReference type="EMBL" id="RBP39431.1"/>
    </source>
</evidence>
<dbReference type="Gene3D" id="3.40.710.10">
    <property type="entry name" value="DD-peptidase/beta-lactamase superfamily"/>
    <property type="match status" value="1"/>
</dbReference>
<accession>A0A366HAX2</accession>
<proteinExistence type="inferred from homology"/>
<dbReference type="InterPro" id="IPR012338">
    <property type="entry name" value="Beta-lactam/transpept-like"/>
</dbReference>
<name>A0A366HAX2_9BURK</name>
<dbReference type="EMBL" id="QNRQ01000005">
    <property type="protein sequence ID" value="RBP39431.1"/>
    <property type="molecule type" value="Genomic_DNA"/>
</dbReference>
<dbReference type="SUPFAM" id="SSF56601">
    <property type="entry name" value="beta-lactamase/transpeptidase-like"/>
    <property type="match status" value="1"/>
</dbReference>
<dbReference type="PANTHER" id="PTHR30023:SF0">
    <property type="entry name" value="PENICILLIN-SENSITIVE CARBOXYPEPTIDASE A"/>
    <property type="match status" value="1"/>
</dbReference>
<dbReference type="Proteomes" id="UP000253628">
    <property type="component" value="Unassembled WGS sequence"/>
</dbReference>
<comment type="caution">
    <text evidence="3">The sequence shown here is derived from an EMBL/GenBank/DDBJ whole genome shotgun (WGS) entry which is preliminary data.</text>
</comment>
<reference evidence="3 4" key="1">
    <citation type="submission" date="2018-06" db="EMBL/GenBank/DDBJ databases">
        <title>Genomic Encyclopedia of Type Strains, Phase IV (KMG-IV): sequencing the most valuable type-strain genomes for metagenomic binning, comparative biology and taxonomic classification.</title>
        <authorList>
            <person name="Goeker M."/>
        </authorList>
    </citation>
    <scope>NUCLEOTIDE SEQUENCE [LARGE SCALE GENOMIC DNA]</scope>
    <source>
        <strain evidence="3 4">DSM 25520</strain>
    </source>
</reference>
<evidence type="ECO:0000256" key="1">
    <source>
        <dbReference type="ARBA" id="ARBA00006096"/>
    </source>
</evidence>
<dbReference type="Gene3D" id="3.50.80.20">
    <property type="entry name" value="D-Ala-D-Ala carboxypeptidase C, peptidase S13"/>
    <property type="match status" value="1"/>
</dbReference>
<comment type="similarity">
    <text evidence="1">Belongs to the peptidase S13 family.</text>
</comment>
<sequence length="512" mass="54743">MLTVCQTRLAYFCNRRHMFKTGVSFTMSSYGQGYTARRMGRSAGRWISGLLCGAAMHLAAAAQSLPPELQKAFQSTRLPESAMSLVIQEINGPVLVSINPSEPRNPASVMKMVTTWTGLSGLGPEYRWRTSFYARDGASVDAQGSLRGPLYLKAGGDPFLTMAELWSLLRELRLRGIKNLPEVIVDRSVFGAVATNPGEFDDAPDRPYNASPDAMMVSLGAVRLLFAPDTAARKWIPVIDPPLAGVRISGDIAWSSAVCPGSPSVGTQVIHTGSDIVIQVSGTAAGSCGEFSVYRLALSQPENFSALFQLLWKELGGTLGKGLSSGRVPASAQVVAWHDSESLADTIRHINKQSNNVMARTLLLTLGAEKAGGGATSKVGATAAEAILRSQGVDTRGWNIDNGAGLSREGRLTANGLAAMLNVAWRSPLMPEFISSLAISGVDGTVKRRLRDDQVRGMAHLKTGTLRNARALAGYVLGASGKRYIVVSLVNDERSSAIRPFDDALITWLAEH</sequence>